<keyword evidence="1" id="KW-0732">Signal</keyword>
<dbReference type="AlphaFoldDB" id="A0A7X6PQZ9"/>
<evidence type="ECO:0000256" key="1">
    <source>
        <dbReference type="SAM" id="SignalP"/>
    </source>
</evidence>
<proteinExistence type="predicted"/>
<accession>A0A7X6PQZ9</accession>
<evidence type="ECO:0000313" key="2">
    <source>
        <dbReference type="EMBL" id="NLA57279.1"/>
    </source>
</evidence>
<organism evidence="2 3">
    <name type="scientific">Corynebacterium humireducens</name>
    <dbReference type="NCBI Taxonomy" id="1223514"/>
    <lineage>
        <taxon>Bacteria</taxon>
        <taxon>Bacillati</taxon>
        <taxon>Actinomycetota</taxon>
        <taxon>Actinomycetes</taxon>
        <taxon>Mycobacteriales</taxon>
        <taxon>Corynebacteriaceae</taxon>
        <taxon>Corynebacterium</taxon>
    </lineage>
</organism>
<sequence length="153" mass="16514">MSKTIFTGVAATATALLLTACGAGGGEFDDMDEWLAEVEESTIVCEQVHRIGEGADEGGAEAQGEETTEIQSDFGIISFADCFQEDGTASMRMFDSEESNVDRIDALREQPEYDVNTPAVLKGDAWAVDCTSVELCEQWAEHFDGEVLVAPDF</sequence>
<protein>
    <recommendedName>
        <fullName evidence="4">Secreted protein</fullName>
    </recommendedName>
</protein>
<dbReference type="EMBL" id="JAAZHI010000269">
    <property type="protein sequence ID" value="NLA57279.1"/>
    <property type="molecule type" value="Genomic_DNA"/>
</dbReference>
<reference evidence="2 3" key="1">
    <citation type="journal article" date="2020" name="Biotechnol. Biofuels">
        <title>New insights from the biogas microbiome by comprehensive genome-resolved metagenomics of nearly 1600 species originating from multiple anaerobic digesters.</title>
        <authorList>
            <person name="Campanaro S."/>
            <person name="Treu L."/>
            <person name="Rodriguez-R L.M."/>
            <person name="Kovalovszki A."/>
            <person name="Ziels R.M."/>
            <person name="Maus I."/>
            <person name="Zhu X."/>
            <person name="Kougias P.G."/>
            <person name="Basile A."/>
            <person name="Luo G."/>
            <person name="Schluter A."/>
            <person name="Konstantinidis K.T."/>
            <person name="Angelidaki I."/>
        </authorList>
    </citation>
    <scope>NUCLEOTIDE SEQUENCE [LARGE SCALE GENOMIC DNA]</scope>
    <source>
        <strain evidence="2">AS15tlH2ME_198</strain>
    </source>
</reference>
<feature type="signal peptide" evidence="1">
    <location>
        <begin position="1"/>
        <end position="25"/>
    </location>
</feature>
<name>A0A7X6PQZ9_9CORY</name>
<feature type="chain" id="PRO_5039020514" description="Secreted protein" evidence="1">
    <location>
        <begin position="26"/>
        <end position="153"/>
    </location>
</feature>
<dbReference type="Proteomes" id="UP000557899">
    <property type="component" value="Unassembled WGS sequence"/>
</dbReference>
<comment type="caution">
    <text evidence="2">The sequence shown here is derived from an EMBL/GenBank/DDBJ whole genome shotgun (WGS) entry which is preliminary data.</text>
</comment>
<evidence type="ECO:0008006" key="4">
    <source>
        <dbReference type="Google" id="ProtNLM"/>
    </source>
</evidence>
<gene>
    <name evidence="2" type="ORF">GX859_13490</name>
</gene>
<dbReference type="PROSITE" id="PS51257">
    <property type="entry name" value="PROKAR_LIPOPROTEIN"/>
    <property type="match status" value="1"/>
</dbReference>
<evidence type="ECO:0000313" key="3">
    <source>
        <dbReference type="Proteomes" id="UP000557899"/>
    </source>
</evidence>